<protein>
    <submittedName>
        <fullName evidence="1">Uncharacterized protein</fullName>
    </submittedName>
</protein>
<dbReference type="RefSeq" id="WP_117315889.1">
    <property type="nucleotide sequence ID" value="NZ_QQSW01000005.1"/>
</dbReference>
<dbReference type="Proteomes" id="UP000294980">
    <property type="component" value="Unassembled WGS sequence"/>
</dbReference>
<keyword evidence="2" id="KW-1185">Reference proteome</keyword>
<reference evidence="1 2" key="1">
    <citation type="submission" date="2019-03" db="EMBL/GenBank/DDBJ databases">
        <title>Genomic Encyclopedia of Type Strains, Phase IV (KMG-IV): sequencing the most valuable type-strain genomes for metagenomic binning, comparative biology and taxonomic classification.</title>
        <authorList>
            <person name="Goeker M."/>
        </authorList>
    </citation>
    <scope>NUCLEOTIDE SEQUENCE [LARGE SCALE GENOMIC DNA]</scope>
    <source>
        <strain evidence="1 2">DSM 23344</strain>
    </source>
</reference>
<name>A0A4R2L9M3_9GAMM</name>
<accession>A0A4R2L9M3</accession>
<organism evidence="1 2">
    <name type="scientific">Chromatocurvus halotolerans</name>
    <dbReference type="NCBI Taxonomy" id="1132028"/>
    <lineage>
        <taxon>Bacteria</taxon>
        <taxon>Pseudomonadati</taxon>
        <taxon>Pseudomonadota</taxon>
        <taxon>Gammaproteobacteria</taxon>
        <taxon>Cellvibrionales</taxon>
        <taxon>Halieaceae</taxon>
        <taxon>Chromatocurvus</taxon>
    </lineage>
</organism>
<proteinExistence type="predicted"/>
<gene>
    <name evidence="1" type="ORF">EV688_106126</name>
</gene>
<evidence type="ECO:0000313" key="2">
    <source>
        <dbReference type="Proteomes" id="UP000294980"/>
    </source>
</evidence>
<dbReference type="OrthoDB" id="7339726at2"/>
<comment type="caution">
    <text evidence="1">The sequence shown here is derived from an EMBL/GenBank/DDBJ whole genome shotgun (WGS) entry which is preliminary data.</text>
</comment>
<evidence type="ECO:0000313" key="1">
    <source>
        <dbReference type="EMBL" id="TCO75935.1"/>
    </source>
</evidence>
<dbReference type="AlphaFoldDB" id="A0A4R2L9M3"/>
<dbReference type="EMBL" id="SLWX01000006">
    <property type="protein sequence ID" value="TCO75935.1"/>
    <property type="molecule type" value="Genomic_DNA"/>
</dbReference>
<sequence length="386" mass="43257">MGNAEVEAVSIIQRGNLQNLERTLRRQWRLGQNIVLCWSLDARGLLVIFVPHYFLGNYCAPRKDDTEQHRDNERYIRRLISGKRRKTRDELFAVAVRLGASPTFIKLDHPLDDQPAVVAAVEQIIRRYGLGYVDSRAVLLFDISDFSLRTPFEQASQLNSLSYSMNSVYNKLAARGMEINFARTTTGDGYYVWNRDREADSDSLLFYFLILIMLDNALASRASRGKTVPLIRAAFHIGSHYELYQAEGVNPTVFSYIVGDVTIDLARMIEKAEPGQILLGNFAAELTISGEVVDPNARVTPAFVASSDAGLERIRGIRMMGSAIDEVACWLTASRPLAPRHTSPLELALTDKHGFSHLAYNLEIAATIGDVQMRLGHSPEQLRAQK</sequence>